<feature type="compositionally biased region" description="Acidic residues" evidence="1">
    <location>
        <begin position="1"/>
        <end position="12"/>
    </location>
</feature>
<keyword evidence="3" id="KW-1185">Reference proteome</keyword>
<dbReference type="EMBL" id="JACEIK010004245">
    <property type="protein sequence ID" value="MCD9644769.1"/>
    <property type="molecule type" value="Genomic_DNA"/>
</dbReference>
<sequence>FEVLQIEEGDQADENKEFKLSKVPDMNENNDKGNDRGKYTLTPIRYGNKQPDTSSQGQ</sequence>
<organism evidence="2 3">
    <name type="scientific">Datura stramonium</name>
    <name type="common">Jimsonweed</name>
    <name type="synonym">Common thornapple</name>
    <dbReference type="NCBI Taxonomy" id="4076"/>
    <lineage>
        <taxon>Eukaryota</taxon>
        <taxon>Viridiplantae</taxon>
        <taxon>Streptophyta</taxon>
        <taxon>Embryophyta</taxon>
        <taxon>Tracheophyta</taxon>
        <taxon>Spermatophyta</taxon>
        <taxon>Magnoliopsida</taxon>
        <taxon>eudicotyledons</taxon>
        <taxon>Gunneridae</taxon>
        <taxon>Pentapetalae</taxon>
        <taxon>asterids</taxon>
        <taxon>lamiids</taxon>
        <taxon>Solanales</taxon>
        <taxon>Solanaceae</taxon>
        <taxon>Solanoideae</taxon>
        <taxon>Datureae</taxon>
        <taxon>Datura</taxon>
    </lineage>
</organism>
<evidence type="ECO:0000256" key="1">
    <source>
        <dbReference type="SAM" id="MobiDB-lite"/>
    </source>
</evidence>
<feature type="non-terminal residue" evidence="2">
    <location>
        <position position="1"/>
    </location>
</feature>
<feature type="region of interest" description="Disordered" evidence="1">
    <location>
        <begin position="1"/>
        <end position="58"/>
    </location>
</feature>
<evidence type="ECO:0000313" key="3">
    <source>
        <dbReference type="Proteomes" id="UP000823775"/>
    </source>
</evidence>
<protein>
    <submittedName>
        <fullName evidence="2">Uncharacterized protein</fullName>
    </submittedName>
</protein>
<reference evidence="2 3" key="1">
    <citation type="journal article" date="2021" name="BMC Genomics">
        <title>Datura genome reveals duplications of psychoactive alkaloid biosynthetic genes and high mutation rate following tissue culture.</title>
        <authorList>
            <person name="Rajewski A."/>
            <person name="Carter-House D."/>
            <person name="Stajich J."/>
            <person name="Litt A."/>
        </authorList>
    </citation>
    <scope>NUCLEOTIDE SEQUENCE [LARGE SCALE GENOMIC DNA]</scope>
    <source>
        <strain evidence="2">AR-01</strain>
    </source>
</reference>
<gene>
    <name evidence="2" type="ORF">HAX54_033201</name>
</gene>
<proteinExistence type="predicted"/>
<feature type="compositionally biased region" description="Basic and acidic residues" evidence="1">
    <location>
        <begin position="29"/>
        <end position="38"/>
    </location>
</feature>
<comment type="caution">
    <text evidence="2">The sequence shown here is derived from an EMBL/GenBank/DDBJ whole genome shotgun (WGS) entry which is preliminary data.</text>
</comment>
<name>A0ABS8VFC1_DATST</name>
<accession>A0ABS8VFC1</accession>
<evidence type="ECO:0000313" key="2">
    <source>
        <dbReference type="EMBL" id="MCD9644769.1"/>
    </source>
</evidence>
<feature type="compositionally biased region" description="Basic and acidic residues" evidence="1">
    <location>
        <begin position="13"/>
        <end position="22"/>
    </location>
</feature>
<dbReference type="Proteomes" id="UP000823775">
    <property type="component" value="Unassembled WGS sequence"/>
</dbReference>